<dbReference type="InParanoid" id="A0A140LB14"/>
<name>A0A140LB14_9FIRM</name>
<evidence type="ECO:0000313" key="11">
    <source>
        <dbReference type="EMBL" id="KXG77739.1"/>
    </source>
</evidence>
<evidence type="ECO:0000256" key="2">
    <source>
        <dbReference type="ARBA" id="ARBA00022448"/>
    </source>
</evidence>
<keyword evidence="1" id="KW-0171">Cobalt transport</keyword>
<keyword evidence="5 10" id="KW-0812">Transmembrane</keyword>
<evidence type="ECO:0000256" key="3">
    <source>
        <dbReference type="ARBA" id="ARBA00022475"/>
    </source>
</evidence>
<dbReference type="RefSeq" id="WP_066352668.1">
    <property type="nucleotide sequence ID" value="NZ_LOED01000008.1"/>
</dbReference>
<dbReference type="OrthoDB" id="1551318at2"/>
<evidence type="ECO:0000256" key="6">
    <source>
        <dbReference type="ARBA" id="ARBA00022989"/>
    </source>
</evidence>
<accession>A0A140LB14</accession>
<evidence type="ECO:0000256" key="1">
    <source>
        <dbReference type="ARBA" id="ARBA00022426"/>
    </source>
</evidence>
<gene>
    <name evidence="11" type="primary">cbiN</name>
    <name evidence="11" type="ORF">AN618_09370</name>
</gene>
<dbReference type="InterPro" id="IPR003705">
    <property type="entry name" value="CbiN"/>
</dbReference>
<dbReference type="AlphaFoldDB" id="A0A140LB14"/>
<protein>
    <submittedName>
        <fullName evidence="11">Cobalt transport protein CbiN</fullName>
    </submittedName>
</protein>
<keyword evidence="3" id="KW-1003">Cell membrane</keyword>
<keyword evidence="4" id="KW-0169">Cobalamin biosynthesis</keyword>
<dbReference type="Proteomes" id="UP000070427">
    <property type="component" value="Unassembled WGS sequence"/>
</dbReference>
<evidence type="ECO:0000256" key="10">
    <source>
        <dbReference type="SAM" id="Phobius"/>
    </source>
</evidence>
<dbReference type="GO" id="GO:0009236">
    <property type="term" value="P:cobalamin biosynthetic process"/>
    <property type="evidence" value="ECO:0007669"/>
    <property type="project" value="UniProtKB-KW"/>
</dbReference>
<dbReference type="Pfam" id="PF02553">
    <property type="entry name" value="CbiN"/>
    <property type="match status" value="1"/>
</dbReference>
<dbReference type="PANTHER" id="PTHR38662">
    <property type="entry name" value="COBALT TRANSPORT PROTEIN CBIN"/>
    <property type="match status" value="1"/>
</dbReference>
<evidence type="ECO:0000313" key="12">
    <source>
        <dbReference type="Proteomes" id="UP000070427"/>
    </source>
</evidence>
<dbReference type="PANTHER" id="PTHR38662:SF1">
    <property type="entry name" value="COBALT TRANSPORT PROTEIN CBIN"/>
    <property type="match status" value="1"/>
</dbReference>
<sequence length="95" mass="10820">MKDRRLLRLSLVLVITLLLLLFLSFGLDLGFEGSDDRAVELILNTNPDYTPWLSNLWEPGSDFMEKLLFGLQVTLGLALGVYFYIKLKAVQDVSR</sequence>
<dbReference type="EMBL" id="LOED01000008">
    <property type="protein sequence ID" value="KXG77739.1"/>
    <property type="molecule type" value="Genomic_DNA"/>
</dbReference>
<evidence type="ECO:0000256" key="7">
    <source>
        <dbReference type="ARBA" id="ARBA00023065"/>
    </source>
</evidence>
<keyword evidence="8 10" id="KW-0472">Membrane</keyword>
<dbReference type="STRING" id="520764.AN618_09370"/>
<keyword evidence="2" id="KW-0813">Transport</keyword>
<reference evidence="11 12" key="1">
    <citation type="submission" date="2015-12" db="EMBL/GenBank/DDBJ databases">
        <title>Draft genome sequnece of Fervidicola ferrireducens strain Y170.</title>
        <authorList>
            <person name="Patel B.K."/>
        </authorList>
    </citation>
    <scope>NUCLEOTIDE SEQUENCE [LARGE SCALE GENOMIC DNA]</scope>
    <source>
        <strain evidence="11 12">Y170</strain>
    </source>
</reference>
<feature type="transmembrane region" description="Helical" evidence="10">
    <location>
        <begin position="67"/>
        <end position="85"/>
    </location>
</feature>
<dbReference type="GO" id="GO:0015087">
    <property type="term" value="F:cobalt ion transmembrane transporter activity"/>
    <property type="evidence" value="ECO:0007669"/>
    <property type="project" value="InterPro"/>
</dbReference>
<comment type="caution">
    <text evidence="11">The sequence shown here is derived from an EMBL/GenBank/DDBJ whole genome shotgun (WGS) entry which is preliminary data.</text>
</comment>
<organism evidence="11 12">
    <name type="scientific">Fervidicola ferrireducens</name>
    <dbReference type="NCBI Taxonomy" id="520764"/>
    <lineage>
        <taxon>Bacteria</taxon>
        <taxon>Bacillati</taxon>
        <taxon>Bacillota</taxon>
        <taxon>Clostridia</taxon>
        <taxon>Thermosediminibacterales</taxon>
        <taxon>Thermosediminibacteraceae</taxon>
        <taxon>Fervidicola</taxon>
    </lineage>
</organism>
<dbReference type="GO" id="GO:0016020">
    <property type="term" value="C:membrane"/>
    <property type="evidence" value="ECO:0007669"/>
    <property type="project" value="InterPro"/>
</dbReference>
<keyword evidence="6 10" id="KW-1133">Transmembrane helix</keyword>
<evidence type="ECO:0000256" key="5">
    <source>
        <dbReference type="ARBA" id="ARBA00022692"/>
    </source>
</evidence>
<evidence type="ECO:0000256" key="9">
    <source>
        <dbReference type="ARBA" id="ARBA00023285"/>
    </source>
</evidence>
<keyword evidence="12" id="KW-1185">Reference proteome</keyword>
<proteinExistence type="predicted"/>
<keyword evidence="7" id="KW-0406">Ion transport</keyword>
<evidence type="ECO:0000256" key="4">
    <source>
        <dbReference type="ARBA" id="ARBA00022573"/>
    </source>
</evidence>
<keyword evidence="9" id="KW-0170">Cobalt</keyword>
<evidence type="ECO:0000256" key="8">
    <source>
        <dbReference type="ARBA" id="ARBA00023136"/>
    </source>
</evidence>